<keyword evidence="2" id="KW-0812">Transmembrane</keyword>
<evidence type="ECO:0000313" key="3">
    <source>
        <dbReference type="EMBL" id="PZW25405.1"/>
    </source>
</evidence>
<feature type="transmembrane region" description="Helical" evidence="2">
    <location>
        <begin position="121"/>
        <end position="144"/>
    </location>
</feature>
<gene>
    <name evidence="3" type="ORF">EI42_04249</name>
</gene>
<protein>
    <submittedName>
        <fullName evidence="3">Uncharacterized protein</fullName>
    </submittedName>
</protein>
<feature type="region of interest" description="Disordered" evidence="1">
    <location>
        <begin position="49"/>
        <end position="68"/>
    </location>
</feature>
<keyword evidence="2" id="KW-0472">Membrane</keyword>
<evidence type="ECO:0000256" key="2">
    <source>
        <dbReference type="SAM" id="Phobius"/>
    </source>
</evidence>
<dbReference type="Gene3D" id="2.60.120.560">
    <property type="entry name" value="Exo-inulinase, domain 1"/>
    <property type="match status" value="1"/>
</dbReference>
<name>A0A326UF55_THEHA</name>
<feature type="region of interest" description="Disordered" evidence="1">
    <location>
        <begin position="1"/>
        <end position="28"/>
    </location>
</feature>
<keyword evidence="4" id="KW-1185">Reference proteome</keyword>
<evidence type="ECO:0000256" key="1">
    <source>
        <dbReference type="SAM" id="MobiDB-lite"/>
    </source>
</evidence>
<sequence>MNNVPDSQFPRGPRMQGHRAFSPLSQRSRGSISMQPIYEAPCQVPPSSWPVPPSGVGPRQLPGAMPQSQVPSFVSRPGIIPRSIPMSAIPSSQYIPVSIPGTQARSGVIVKPREQQEGRRALLLLIVLVLVLLSAIIGGSFLLFSDPIGGMLPGLGGRKQMDVSATVVSLETYPFSTSLKLNDPLQDASQGNGWVSNEHCRFEQGAYLVSAAAGGFYTTCPATATNFSNCTYEVTFSLVKGEAAGLTFRGDETGERYYTFLLNREGNFALLLYNGVGQSAQILAIGKASPFRMGSENRLAVAMLRNEIKLLVNEQPVTVVTDQTLQSGQIGLIVYGKDEEALASFKHARVWLL</sequence>
<dbReference type="Proteomes" id="UP000248806">
    <property type="component" value="Unassembled WGS sequence"/>
</dbReference>
<keyword evidence="2" id="KW-1133">Transmembrane helix</keyword>
<comment type="caution">
    <text evidence="3">The sequence shown here is derived from an EMBL/GenBank/DDBJ whole genome shotgun (WGS) entry which is preliminary data.</text>
</comment>
<proteinExistence type="predicted"/>
<dbReference type="AlphaFoldDB" id="A0A326UF55"/>
<organism evidence="3 4">
    <name type="scientific">Thermosporothrix hazakensis</name>
    <dbReference type="NCBI Taxonomy" id="644383"/>
    <lineage>
        <taxon>Bacteria</taxon>
        <taxon>Bacillati</taxon>
        <taxon>Chloroflexota</taxon>
        <taxon>Ktedonobacteria</taxon>
        <taxon>Ktedonobacterales</taxon>
        <taxon>Thermosporotrichaceae</taxon>
        <taxon>Thermosporothrix</taxon>
    </lineage>
</organism>
<dbReference type="EMBL" id="QKUF01000018">
    <property type="protein sequence ID" value="PZW25405.1"/>
    <property type="molecule type" value="Genomic_DNA"/>
</dbReference>
<accession>A0A326UF55</accession>
<reference evidence="3 4" key="1">
    <citation type="submission" date="2018-06" db="EMBL/GenBank/DDBJ databases">
        <title>Genomic Encyclopedia of Archaeal and Bacterial Type Strains, Phase II (KMG-II): from individual species to whole genera.</title>
        <authorList>
            <person name="Goeker M."/>
        </authorList>
    </citation>
    <scope>NUCLEOTIDE SEQUENCE [LARGE SCALE GENOMIC DNA]</scope>
    <source>
        <strain evidence="3 4">ATCC BAA-1881</strain>
    </source>
</reference>
<evidence type="ECO:0000313" key="4">
    <source>
        <dbReference type="Proteomes" id="UP000248806"/>
    </source>
</evidence>